<keyword evidence="6" id="KW-0472">Membrane</keyword>
<dbReference type="Pfam" id="PF00512">
    <property type="entry name" value="HisKA"/>
    <property type="match status" value="1"/>
</dbReference>
<dbReference type="InterPro" id="IPR036097">
    <property type="entry name" value="HisK_dim/P_sf"/>
</dbReference>
<dbReference type="CDD" id="cd00130">
    <property type="entry name" value="PAS"/>
    <property type="match status" value="2"/>
</dbReference>
<dbReference type="CDD" id="cd00082">
    <property type="entry name" value="HisKA"/>
    <property type="match status" value="1"/>
</dbReference>
<dbReference type="InterPro" id="IPR004358">
    <property type="entry name" value="Sig_transdc_His_kin-like_C"/>
</dbReference>
<comment type="caution">
    <text evidence="10">The sequence shown here is derived from an EMBL/GenBank/DDBJ whole genome shotgun (WGS) entry which is preliminary data.</text>
</comment>
<dbReference type="SUPFAM" id="SSF55874">
    <property type="entry name" value="ATPase domain of HSP90 chaperone/DNA topoisomerase II/histidine kinase"/>
    <property type="match status" value="1"/>
</dbReference>
<dbReference type="InterPro" id="IPR003594">
    <property type="entry name" value="HATPase_dom"/>
</dbReference>
<dbReference type="Pfam" id="PF08448">
    <property type="entry name" value="PAS_4"/>
    <property type="match status" value="1"/>
</dbReference>
<dbReference type="CDD" id="cd18773">
    <property type="entry name" value="PDC1_HK_sensor"/>
    <property type="match status" value="1"/>
</dbReference>
<sequence length="912" mass="101582">MSDKALSSSSRAELRALKWFTLTPALGLILFALLIAGFLWYLNRVGLDQQRQTLYRDIEWAQQSIRLALREDQDAIVASAPDWALADQLEDTRARGREFLQRSPDVMYLARVTPDRKVLWMLPGRGVVSVTRNRTPGAQIEDSAGYNVFHEARASRSPAFSEPFLGEDNELTVELHVPILREGVFSGTVVAGYSLSRLLTEALSPEVRERYQIHLVDQGGNPLVSTSPRTIHETNLGYELPLDPPGHGIRLRAFAFDTRPSLVRSSLVVVVIGLSIASAVSLLLLWRHSRRRIAAEAERDRLFEFSQDLMCVFDEQGNFLRMNPAFDHFFGPDGSSRHLLDLVHPEDREEVRLALAQAAGPRTGAIESIAISFEARFAGTTQWRWLHWSARSDSSKRGLMWYAVAHDVTKRRNAETALAAETSFRQAMEDSMLTGMRAFDMEGRVTYVNPAFCEIVGYDASELLGAVPPYLYWNRQDPSADQQALATVLEGKAPASGFQGTVHRKDGSVRFVRMYVSPLVARDGTQTGWMTSMTDISEPKRIREELAAAHERFTTVLDELEAAVCVLPPATGPGTTPADHIAPLFTNRTFRHLFEHAADFSPLLKATEDSAPGWLPREVLLPRLGRWYEVRARRIRWVDGRPVRMVVATDVSRRHEAEEQHRRQDEKLQRTSRLVTMGEMASSLAHELNQPLTAIANYCMGLSARIRTRVAAGAELDADEMLQALGKTAAQAERAGMVIRRIREFVKRSEPERRHCEVEKIVADAIGLAEIDAQRLGVRIEIDLPPEPPTLNVDPILIEQVLLNLAKNGIDAMRNATAPVLRVSVRVLGGAIDFAVADVGPGLTPEARAKLFEPFFTTKAEGMGMGLNICRSIIESHQGRLWAETNEWGGCTFRFTLPLGTAGASTRVARAA</sequence>
<dbReference type="InterPro" id="IPR035965">
    <property type="entry name" value="PAS-like_dom_sf"/>
</dbReference>
<feature type="domain" description="PAS" evidence="8">
    <location>
        <begin position="420"/>
        <end position="492"/>
    </location>
</feature>
<gene>
    <name evidence="10" type="ORF">HNQ70_000661</name>
</gene>
<feature type="transmembrane region" description="Helical" evidence="6">
    <location>
        <begin position="267"/>
        <end position="286"/>
    </location>
</feature>
<keyword evidence="11" id="KW-1185">Reference proteome</keyword>
<evidence type="ECO:0000313" key="10">
    <source>
        <dbReference type="EMBL" id="MBB5270677.1"/>
    </source>
</evidence>
<dbReference type="SUPFAM" id="SSF47384">
    <property type="entry name" value="Homodimeric domain of signal transducing histidine kinase"/>
    <property type="match status" value="1"/>
</dbReference>
<dbReference type="NCBIfam" id="TIGR00229">
    <property type="entry name" value="sensory_box"/>
    <property type="match status" value="2"/>
</dbReference>
<dbReference type="SUPFAM" id="SSF55785">
    <property type="entry name" value="PYP-like sensor domain (PAS domain)"/>
    <property type="match status" value="3"/>
</dbReference>
<dbReference type="SMART" id="SM00387">
    <property type="entry name" value="HATPase_c"/>
    <property type="match status" value="1"/>
</dbReference>
<dbReference type="InterPro" id="IPR000700">
    <property type="entry name" value="PAS-assoc_C"/>
</dbReference>
<dbReference type="PRINTS" id="PR00344">
    <property type="entry name" value="BCTRLSENSOR"/>
</dbReference>
<dbReference type="EC" id="2.7.13.3" evidence="2"/>
<dbReference type="InterPro" id="IPR052162">
    <property type="entry name" value="Sensor_kinase/Photoreceptor"/>
</dbReference>
<evidence type="ECO:0000256" key="4">
    <source>
        <dbReference type="ARBA" id="ARBA00022679"/>
    </source>
</evidence>
<keyword evidence="6" id="KW-0812">Transmembrane</keyword>
<evidence type="ECO:0000256" key="1">
    <source>
        <dbReference type="ARBA" id="ARBA00000085"/>
    </source>
</evidence>
<keyword evidence="4" id="KW-0808">Transferase</keyword>
<dbReference type="InterPro" id="IPR013656">
    <property type="entry name" value="PAS_4"/>
</dbReference>
<dbReference type="SMART" id="SM00388">
    <property type="entry name" value="HisKA"/>
    <property type="match status" value="1"/>
</dbReference>
<evidence type="ECO:0000256" key="6">
    <source>
        <dbReference type="SAM" id="Phobius"/>
    </source>
</evidence>
<dbReference type="GO" id="GO:0000155">
    <property type="term" value="F:phosphorelay sensor kinase activity"/>
    <property type="evidence" value="ECO:0007669"/>
    <property type="project" value="InterPro"/>
</dbReference>
<feature type="domain" description="Histidine kinase" evidence="7">
    <location>
        <begin position="683"/>
        <end position="901"/>
    </location>
</feature>
<accession>A0A7W8HEL7</accession>
<dbReference type="InterPro" id="IPR013767">
    <property type="entry name" value="PAS_fold"/>
</dbReference>
<feature type="transmembrane region" description="Helical" evidence="6">
    <location>
        <begin position="20"/>
        <end position="42"/>
    </location>
</feature>
<dbReference type="Pfam" id="PF00989">
    <property type="entry name" value="PAS"/>
    <property type="match status" value="1"/>
</dbReference>
<protein>
    <recommendedName>
        <fullName evidence="2">histidine kinase</fullName>
        <ecNumber evidence="2">2.7.13.3</ecNumber>
    </recommendedName>
</protein>
<dbReference type="PROSITE" id="PS50109">
    <property type="entry name" value="HIS_KIN"/>
    <property type="match status" value="1"/>
</dbReference>
<evidence type="ECO:0000259" key="9">
    <source>
        <dbReference type="PROSITE" id="PS50113"/>
    </source>
</evidence>
<dbReference type="AlphaFoldDB" id="A0A7W8HEL7"/>
<dbReference type="EMBL" id="JACHGB010000001">
    <property type="protein sequence ID" value="MBB5270677.1"/>
    <property type="molecule type" value="Genomic_DNA"/>
</dbReference>
<dbReference type="GO" id="GO:0006355">
    <property type="term" value="P:regulation of DNA-templated transcription"/>
    <property type="evidence" value="ECO:0007669"/>
    <property type="project" value="InterPro"/>
</dbReference>
<evidence type="ECO:0000259" key="7">
    <source>
        <dbReference type="PROSITE" id="PS50109"/>
    </source>
</evidence>
<reference evidence="10 11" key="1">
    <citation type="submission" date="2020-08" db="EMBL/GenBank/DDBJ databases">
        <title>Genomic Encyclopedia of Type Strains, Phase IV (KMG-IV): sequencing the most valuable type-strain genomes for metagenomic binning, comparative biology and taxonomic classification.</title>
        <authorList>
            <person name="Goeker M."/>
        </authorList>
    </citation>
    <scope>NUCLEOTIDE SEQUENCE [LARGE SCALE GENOMIC DNA]</scope>
    <source>
        <strain evidence="10 11">DSM 29781</strain>
    </source>
</reference>
<dbReference type="InterPro" id="IPR005467">
    <property type="entry name" value="His_kinase_dom"/>
</dbReference>
<name>A0A7W8HEL7_9BURK</name>
<dbReference type="Gene3D" id="3.30.565.10">
    <property type="entry name" value="Histidine kinase-like ATPase, C-terminal domain"/>
    <property type="match status" value="1"/>
</dbReference>
<proteinExistence type="predicted"/>
<keyword evidence="5" id="KW-0418">Kinase</keyword>
<dbReference type="PANTHER" id="PTHR43304">
    <property type="entry name" value="PHYTOCHROME-LIKE PROTEIN CPH1"/>
    <property type="match status" value="1"/>
</dbReference>
<comment type="catalytic activity">
    <reaction evidence="1">
        <text>ATP + protein L-histidine = ADP + protein N-phospho-L-histidine.</text>
        <dbReference type="EC" id="2.7.13.3"/>
    </reaction>
</comment>
<dbReference type="RefSeq" id="WP_183964205.1">
    <property type="nucleotide sequence ID" value="NZ_BAABEW010000004.1"/>
</dbReference>
<dbReference type="PROSITE" id="PS50112">
    <property type="entry name" value="PAS"/>
    <property type="match status" value="1"/>
</dbReference>
<evidence type="ECO:0000256" key="2">
    <source>
        <dbReference type="ARBA" id="ARBA00012438"/>
    </source>
</evidence>
<evidence type="ECO:0000313" key="11">
    <source>
        <dbReference type="Proteomes" id="UP000532440"/>
    </source>
</evidence>
<feature type="domain" description="PAC" evidence="9">
    <location>
        <begin position="496"/>
        <end position="548"/>
    </location>
</feature>
<dbReference type="InterPro" id="IPR000014">
    <property type="entry name" value="PAS"/>
</dbReference>
<keyword evidence="6" id="KW-1133">Transmembrane helix</keyword>
<evidence type="ECO:0000259" key="8">
    <source>
        <dbReference type="PROSITE" id="PS50112"/>
    </source>
</evidence>
<dbReference type="PROSITE" id="PS50113">
    <property type="entry name" value="PAC"/>
    <property type="match status" value="1"/>
</dbReference>
<keyword evidence="3" id="KW-0597">Phosphoprotein</keyword>
<evidence type="ECO:0000256" key="5">
    <source>
        <dbReference type="ARBA" id="ARBA00022777"/>
    </source>
</evidence>
<organism evidence="10 11">
    <name type="scientific">Quisquiliibacterium transsilvanicum</name>
    <dbReference type="NCBI Taxonomy" id="1549638"/>
    <lineage>
        <taxon>Bacteria</taxon>
        <taxon>Pseudomonadati</taxon>
        <taxon>Pseudomonadota</taxon>
        <taxon>Betaproteobacteria</taxon>
        <taxon>Burkholderiales</taxon>
        <taxon>Burkholderiaceae</taxon>
        <taxon>Quisquiliibacterium</taxon>
    </lineage>
</organism>
<dbReference type="Pfam" id="PF02518">
    <property type="entry name" value="HATPase_c"/>
    <property type="match status" value="1"/>
</dbReference>
<dbReference type="SMART" id="SM00091">
    <property type="entry name" value="PAS"/>
    <property type="match status" value="2"/>
</dbReference>
<dbReference type="InterPro" id="IPR003661">
    <property type="entry name" value="HisK_dim/P_dom"/>
</dbReference>
<dbReference type="PANTHER" id="PTHR43304:SF1">
    <property type="entry name" value="PAC DOMAIN-CONTAINING PROTEIN"/>
    <property type="match status" value="1"/>
</dbReference>
<dbReference type="Proteomes" id="UP000532440">
    <property type="component" value="Unassembled WGS sequence"/>
</dbReference>
<dbReference type="Gene3D" id="3.30.450.20">
    <property type="entry name" value="PAS domain"/>
    <property type="match status" value="2"/>
</dbReference>
<dbReference type="Gene3D" id="1.10.287.130">
    <property type="match status" value="1"/>
</dbReference>
<dbReference type="InterPro" id="IPR036890">
    <property type="entry name" value="HATPase_C_sf"/>
</dbReference>
<evidence type="ECO:0000256" key="3">
    <source>
        <dbReference type="ARBA" id="ARBA00022553"/>
    </source>
</evidence>